<keyword evidence="2" id="KW-0442">Lipid degradation</keyword>
<protein>
    <submittedName>
        <fullName evidence="5">Lipase/serine esterase-like protein</fullName>
    </submittedName>
</protein>
<dbReference type="Gene3D" id="3.40.50.1820">
    <property type="entry name" value="alpha/beta hydrolase"/>
    <property type="match status" value="1"/>
</dbReference>
<keyword evidence="6" id="KW-1185">Reference proteome</keyword>
<feature type="domain" description="DUF676" evidence="4">
    <location>
        <begin position="4"/>
        <end position="203"/>
    </location>
</feature>
<dbReference type="GO" id="GO:0047372">
    <property type="term" value="F:monoacylglycerol lipase activity"/>
    <property type="evidence" value="ECO:0007669"/>
    <property type="project" value="TreeGrafter"/>
</dbReference>
<name>A0A9P9IRD3_9PLEO</name>
<keyword evidence="3" id="KW-0812">Transmembrane</keyword>
<dbReference type="InterPro" id="IPR007751">
    <property type="entry name" value="DUF676_lipase-like"/>
</dbReference>
<evidence type="ECO:0000256" key="3">
    <source>
        <dbReference type="SAM" id="Phobius"/>
    </source>
</evidence>
<keyword evidence="2" id="KW-0443">Lipid metabolism</keyword>
<feature type="transmembrane region" description="Helical" evidence="3">
    <location>
        <begin position="259"/>
        <end position="282"/>
    </location>
</feature>
<evidence type="ECO:0000313" key="5">
    <source>
        <dbReference type="EMBL" id="KAH7132363.1"/>
    </source>
</evidence>
<evidence type="ECO:0000256" key="2">
    <source>
        <dbReference type="ARBA" id="ARBA00022963"/>
    </source>
</evidence>
<dbReference type="Proteomes" id="UP000700596">
    <property type="component" value="Unassembled WGS sequence"/>
</dbReference>
<reference evidence="5" key="1">
    <citation type="journal article" date="2021" name="Nat. Commun.">
        <title>Genetic determinants of endophytism in the Arabidopsis root mycobiome.</title>
        <authorList>
            <person name="Mesny F."/>
            <person name="Miyauchi S."/>
            <person name="Thiergart T."/>
            <person name="Pickel B."/>
            <person name="Atanasova L."/>
            <person name="Karlsson M."/>
            <person name="Huettel B."/>
            <person name="Barry K.W."/>
            <person name="Haridas S."/>
            <person name="Chen C."/>
            <person name="Bauer D."/>
            <person name="Andreopoulos W."/>
            <person name="Pangilinan J."/>
            <person name="LaButti K."/>
            <person name="Riley R."/>
            <person name="Lipzen A."/>
            <person name="Clum A."/>
            <person name="Drula E."/>
            <person name="Henrissat B."/>
            <person name="Kohler A."/>
            <person name="Grigoriev I.V."/>
            <person name="Martin F.M."/>
            <person name="Hacquard S."/>
        </authorList>
    </citation>
    <scope>NUCLEOTIDE SEQUENCE</scope>
    <source>
        <strain evidence="5">MPI-CAGE-CH-0243</strain>
    </source>
</reference>
<evidence type="ECO:0000259" key="4">
    <source>
        <dbReference type="Pfam" id="PF05057"/>
    </source>
</evidence>
<organism evidence="5 6">
    <name type="scientific">Dendryphion nanum</name>
    <dbReference type="NCBI Taxonomy" id="256645"/>
    <lineage>
        <taxon>Eukaryota</taxon>
        <taxon>Fungi</taxon>
        <taxon>Dikarya</taxon>
        <taxon>Ascomycota</taxon>
        <taxon>Pezizomycotina</taxon>
        <taxon>Dothideomycetes</taxon>
        <taxon>Pleosporomycetidae</taxon>
        <taxon>Pleosporales</taxon>
        <taxon>Torulaceae</taxon>
        <taxon>Dendryphion</taxon>
    </lineage>
</organism>
<proteinExistence type="inferred from homology"/>
<comment type="similarity">
    <text evidence="1">Belongs to the putative lipase ROG1 family.</text>
</comment>
<dbReference type="GO" id="GO:0016042">
    <property type="term" value="P:lipid catabolic process"/>
    <property type="evidence" value="ECO:0007669"/>
    <property type="project" value="UniProtKB-KW"/>
</dbReference>
<dbReference type="FunFam" id="3.40.50.1820:FF:000223">
    <property type="entry name" value="Lipase/serine esterase"/>
    <property type="match status" value="1"/>
</dbReference>
<evidence type="ECO:0000256" key="1">
    <source>
        <dbReference type="ARBA" id="ARBA00007920"/>
    </source>
</evidence>
<sequence>MSASADHLCVLVHGLWGNPSHLQSLSTSLREQYPEDKLHILLVKRNAGSFTYDGIETGGERVAHEIEEHLEELSQKGTPVKKISVIGYSLGGLIARYAIGLLYHKGIFERVEPVNFTTFATPHLGVRTPLTGRLNQIWNVLGARTLSMSGRQLFAIDNFRDSGRPLLAVLADPGSIFINALKSFKNRSLYANIVNDRTVVYYTAGISQTDPFKNLEDVEINYLPGYDDVIVDGENPVSAKEPTALPAFSQRLTQSTRNFFGTLPIAAFLIIFIPIGSSIFLANSAIQSVRSRQRIQLHESGKAGFDFGNYRIPLISNMRQEVEDMFENVNNAQNQEFLPAGSEVLASPTQPRRRTRTHSIPKISAPLDSDVDSIDEQKEGIKLDFSTLALTADQFAMIESLDNVGFKKHPVHIHKVRHTHAAIIRRMTKKSFDEGLSVARHWLDNFEL</sequence>
<evidence type="ECO:0000313" key="6">
    <source>
        <dbReference type="Proteomes" id="UP000700596"/>
    </source>
</evidence>
<dbReference type="PANTHER" id="PTHR12482:SF65">
    <property type="entry name" value="ESTERASE, PUTATIVE (AFU_ORTHOLOGUE AFUA_3G12320)-RELATED"/>
    <property type="match status" value="1"/>
</dbReference>
<dbReference type="GO" id="GO:0004622">
    <property type="term" value="F:phosphatidylcholine lysophospholipase activity"/>
    <property type="evidence" value="ECO:0007669"/>
    <property type="project" value="TreeGrafter"/>
</dbReference>
<dbReference type="InterPro" id="IPR029058">
    <property type="entry name" value="AB_hydrolase_fold"/>
</dbReference>
<dbReference type="PANTHER" id="PTHR12482">
    <property type="entry name" value="LIPASE ROG1-RELATED-RELATED"/>
    <property type="match status" value="1"/>
</dbReference>
<dbReference type="GO" id="GO:0005811">
    <property type="term" value="C:lipid droplet"/>
    <property type="evidence" value="ECO:0007669"/>
    <property type="project" value="TreeGrafter"/>
</dbReference>
<accession>A0A9P9IRD3</accession>
<dbReference type="AlphaFoldDB" id="A0A9P9IRD3"/>
<dbReference type="InterPro" id="IPR044294">
    <property type="entry name" value="Lipase-like"/>
</dbReference>
<dbReference type="OrthoDB" id="273452at2759"/>
<gene>
    <name evidence="5" type="ORF">B0J11DRAFT_521541</name>
</gene>
<keyword evidence="3" id="KW-0472">Membrane</keyword>
<dbReference type="SUPFAM" id="SSF53474">
    <property type="entry name" value="alpha/beta-Hydrolases"/>
    <property type="match status" value="1"/>
</dbReference>
<comment type="caution">
    <text evidence="5">The sequence shown here is derived from an EMBL/GenBank/DDBJ whole genome shotgun (WGS) entry which is preliminary data.</text>
</comment>
<dbReference type="EMBL" id="JAGMWT010000003">
    <property type="protein sequence ID" value="KAH7132363.1"/>
    <property type="molecule type" value="Genomic_DNA"/>
</dbReference>
<keyword evidence="3" id="KW-1133">Transmembrane helix</keyword>
<dbReference type="Pfam" id="PF05057">
    <property type="entry name" value="DUF676"/>
    <property type="match status" value="1"/>
</dbReference>